<evidence type="ECO:0000313" key="1">
    <source>
        <dbReference type="EMBL" id="VGO22562.1"/>
    </source>
</evidence>
<reference evidence="1 2" key="1">
    <citation type="submission" date="2019-04" db="EMBL/GenBank/DDBJ databases">
        <authorList>
            <person name="Van Vliet M D."/>
        </authorList>
    </citation>
    <scope>NUCLEOTIDE SEQUENCE [LARGE SCALE GENOMIC DNA]</scope>
    <source>
        <strain evidence="1 2">F21</strain>
    </source>
</reference>
<name>A0A6C2UQI9_9BACT</name>
<dbReference type="EMBL" id="CAAHFH010000002">
    <property type="protein sequence ID" value="VGO22562.1"/>
    <property type="molecule type" value="Genomic_DNA"/>
</dbReference>
<dbReference type="AlphaFoldDB" id="A0A6C2UQI9"/>
<accession>A0A6C2UQI9</accession>
<gene>
    <name evidence="1" type="ORF">SCARR_04647</name>
</gene>
<organism evidence="1 2">
    <name type="scientific">Pontiella sulfatireligans</name>
    <dbReference type="NCBI Taxonomy" id="2750658"/>
    <lineage>
        <taxon>Bacteria</taxon>
        <taxon>Pseudomonadati</taxon>
        <taxon>Kiritimatiellota</taxon>
        <taxon>Kiritimatiellia</taxon>
        <taxon>Kiritimatiellales</taxon>
        <taxon>Pontiellaceae</taxon>
        <taxon>Pontiella</taxon>
    </lineage>
</organism>
<dbReference type="Proteomes" id="UP000346198">
    <property type="component" value="Unassembled WGS sequence"/>
</dbReference>
<keyword evidence="2" id="KW-1185">Reference proteome</keyword>
<evidence type="ECO:0000313" key="2">
    <source>
        <dbReference type="Proteomes" id="UP000346198"/>
    </source>
</evidence>
<protein>
    <submittedName>
        <fullName evidence="1">Uncharacterized protein</fullName>
    </submittedName>
</protein>
<proteinExistence type="predicted"/>
<sequence>MRCDITSVAVQSNRGYVAVQYGCNFLGRCHAHFPGNRKHDLEGWHEEYRSFYTEVCVMGKRLNTGYQLDVSNADDEKFLRRLLFNDNNGIAARGQSTLSHDNFGKYTKDEDFMKSLRLFVMEPSLESFKAFEQGWNKTAEKFGARKNRLLVNRVAAACTLEVSTTVDPAKFDQVFYWLSGQKIISLPPESEIPGWYAKNIFLMKTLKDVFGDELYAHKTDDFYLSQFVWMMYENVSNPFSLKKQIIKYGAPGTGNISASNLRHR</sequence>